<dbReference type="InterPro" id="IPR003752">
    <property type="entry name" value="DiS_bond_form_DsbB/BdbC"/>
</dbReference>
<name>A0A2U8I7W7_9GAMM</name>
<keyword evidence="17" id="KW-1185">Reference proteome</keyword>
<keyword evidence="9 14" id="KW-0560">Oxidoreductase</keyword>
<feature type="topological domain" description="Periplasmic" evidence="14">
    <location>
        <begin position="90"/>
        <end position="144"/>
    </location>
</feature>
<dbReference type="HAMAP" id="MF_00286">
    <property type="entry name" value="DsbB"/>
    <property type="match status" value="1"/>
</dbReference>
<dbReference type="EMBL" id="CP021659">
    <property type="protein sequence ID" value="AWK15281.1"/>
    <property type="molecule type" value="Genomic_DNA"/>
</dbReference>
<sequence length="176" mass="20665">MLQFFNRCFKGRSAWFLIGLSGIILELIALYFQHIMLMQPCVMCIYERCVLLGIIVASLIGALFPNSPLRYVAIFLWLYSAGKGIQLTWQHIMQQLFPSPFSRCDFFVDFPTWLPLDKWLPSIFVAQGDCSLQQWQFMSFSMPQWLLAIFSTYLLIGILVLMSQWIKPKRPYLFKR</sequence>
<dbReference type="InterPro" id="IPR050183">
    <property type="entry name" value="DsbB"/>
</dbReference>
<dbReference type="AlphaFoldDB" id="A0A2U8I7W7"/>
<feature type="topological domain" description="Cytoplasmic" evidence="14">
    <location>
        <begin position="1"/>
        <end position="14"/>
    </location>
</feature>
<feature type="topological domain" description="Periplasmic" evidence="14">
    <location>
        <begin position="32"/>
        <end position="49"/>
    </location>
</feature>
<dbReference type="InterPro" id="IPR023380">
    <property type="entry name" value="DsbB-like_sf"/>
</dbReference>
<feature type="transmembrane region" description="Helical" evidence="15">
    <location>
        <begin position="45"/>
        <end position="64"/>
    </location>
</feature>
<evidence type="ECO:0000313" key="16">
    <source>
        <dbReference type="EMBL" id="AWK15281.1"/>
    </source>
</evidence>
<dbReference type="STRING" id="1878942.GCA_900128755_00567"/>
<evidence type="ECO:0000256" key="14">
    <source>
        <dbReference type="HAMAP-Rule" id="MF_00286"/>
    </source>
</evidence>
<protein>
    <recommendedName>
        <fullName evidence="14">Disulfide bond formation protein B</fullName>
    </recommendedName>
    <alternativeName>
        <fullName evidence="14">Disulfide oxidoreductase</fullName>
    </alternativeName>
</protein>
<proteinExistence type="inferred from homology"/>
<feature type="topological domain" description="Cytoplasmic" evidence="14">
    <location>
        <begin position="164"/>
        <end position="176"/>
    </location>
</feature>
<evidence type="ECO:0000256" key="10">
    <source>
        <dbReference type="ARBA" id="ARBA00023136"/>
    </source>
</evidence>
<keyword evidence="13 14" id="KW-0676">Redox-active center</keyword>
<evidence type="ECO:0000256" key="11">
    <source>
        <dbReference type="ARBA" id="ARBA00023157"/>
    </source>
</evidence>
<dbReference type="OrthoDB" id="3711263at2"/>
<evidence type="ECO:0000256" key="7">
    <source>
        <dbReference type="ARBA" id="ARBA00022982"/>
    </source>
</evidence>
<dbReference type="PANTHER" id="PTHR36570:SF2">
    <property type="entry name" value="DISULFIDE BOND FORMATION PROTEIN B"/>
    <property type="match status" value="1"/>
</dbReference>
<keyword evidence="4 14" id="KW-1003">Cell membrane</keyword>
<evidence type="ECO:0000256" key="6">
    <source>
        <dbReference type="ARBA" id="ARBA00022692"/>
    </source>
</evidence>
<dbReference type="NCBIfam" id="NF002485">
    <property type="entry name" value="PRK01749.1"/>
    <property type="match status" value="1"/>
</dbReference>
<dbReference type="Gene3D" id="1.20.1550.10">
    <property type="entry name" value="DsbB-like"/>
    <property type="match status" value="1"/>
</dbReference>
<keyword evidence="8 14" id="KW-1133">Transmembrane helix</keyword>
<dbReference type="Proteomes" id="UP000261875">
    <property type="component" value="Chromosome"/>
</dbReference>
<dbReference type="Pfam" id="PF02600">
    <property type="entry name" value="DsbB"/>
    <property type="match status" value="1"/>
</dbReference>
<comment type="function">
    <text evidence="14">Required for disulfide bond formation in some periplasmic proteins. Acts by oxidizing the DsbA protein.</text>
</comment>
<dbReference type="SUPFAM" id="SSF158442">
    <property type="entry name" value="DsbB-like"/>
    <property type="match status" value="1"/>
</dbReference>
<feature type="disulfide bond" description="Redox-active" evidence="14">
    <location>
        <begin position="41"/>
        <end position="44"/>
    </location>
</feature>
<organism evidence="16 17">
    <name type="scientific">Candidatus Fukatsuia symbiotica</name>
    <dbReference type="NCBI Taxonomy" id="1878942"/>
    <lineage>
        <taxon>Bacteria</taxon>
        <taxon>Pseudomonadati</taxon>
        <taxon>Pseudomonadota</taxon>
        <taxon>Gammaproteobacteria</taxon>
        <taxon>Enterobacterales</taxon>
        <taxon>Yersiniaceae</taxon>
        <taxon>Candidatus Fukatsuia</taxon>
    </lineage>
</organism>
<feature type="transmembrane region" description="Helical" evidence="15">
    <location>
        <begin position="12"/>
        <end position="33"/>
    </location>
</feature>
<keyword evidence="6 14" id="KW-0812">Transmembrane</keyword>
<evidence type="ECO:0000256" key="15">
    <source>
        <dbReference type="SAM" id="Phobius"/>
    </source>
</evidence>
<evidence type="ECO:0000256" key="2">
    <source>
        <dbReference type="ARBA" id="ARBA00008823"/>
    </source>
</evidence>
<keyword evidence="12 14" id="KW-0143">Chaperone</keyword>
<feature type="transmembrane region" description="Helical" evidence="15">
    <location>
        <begin position="145"/>
        <end position="166"/>
    </location>
</feature>
<keyword evidence="3 14" id="KW-0813">Transport</keyword>
<reference evidence="16 17" key="1">
    <citation type="submission" date="2017-05" db="EMBL/GenBank/DDBJ databases">
        <title>Genome sequence of Candidatus Fukatsuia symbiotica and Candidatus Hamiltonella defensa from Acyrthosiphon pisum strain 5D.</title>
        <authorList>
            <person name="Patel V.A."/>
            <person name="Chevignon G."/>
            <person name="Russell J.A."/>
            <person name="Oliver K.M."/>
        </authorList>
    </citation>
    <scope>NUCLEOTIDE SEQUENCE [LARGE SCALE GENOMIC DNA]</scope>
    <source>
        <strain evidence="16 17">5D</strain>
    </source>
</reference>
<evidence type="ECO:0000256" key="4">
    <source>
        <dbReference type="ARBA" id="ARBA00022475"/>
    </source>
</evidence>
<evidence type="ECO:0000256" key="13">
    <source>
        <dbReference type="ARBA" id="ARBA00023284"/>
    </source>
</evidence>
<evidence type="ECO:0000256" key="5">
    <source>
        <dbReference type="ARBA" id="ARBA00022519"/>
    </source>
</evidence>
<evidence type="ECO:0000256" key="1">
    <source>
        <dbReference type="ARBA" id="ARBA00004429"/>
    </source>
</evidence>
<dbReference type="GO" id="GO:0009055">
    <property type="term" value="F:electron transfer activity"/>
    <property type="evidence" value="ECO:0007669"/>
    <property type="project" value="UniProtKB-UniRule"/>
</dbReference>
<dbReference type="GO" id="GO:0005886">
    <property type="term" value="C:plasma membrane"/>
    <property type="evidence" value="ECO:0007669"/>
    <property type="project" value="UniProtKB-SubCell"/>
</dbReference>
<evidence type="ECO:0000313" key="17">
    <source>
        <dbReference type="Proteomes" id="UP000261875"/>
    </source>
</evidence>
<keyword evidence="5" id="KW-0997">Cell inner membrane</keyword>
<evidence type="ECO:0000256" key="3">
    <source>
        <dbReference type="ARBA" id="ARBA00022448"/>
    </source>
</evidence>
<comment type="subcellular location">
    <subcellularLocation>
        <location evidence="1">Cell inner membrane</location>
        <topology evidence="1">Multi-pass membrane protein</topology>
    </subcellularLocation>
    <subcellularLocation>
        <location evidence="14">Cell membrane</location>
        <topology evidence="14">Multi-pass membrane protein</topology>
    </subcellularLocation>
</comment>
<dbReference type="InterPro" id="IPR022920">
    <property type="entry name" value="Disulphide_bond_form_DsbB"/>
</dbReference>
<feature type="disulfide bond" description="Redox-active" evidence="14">
    <location>
        <begin position="104"/>
        <end position="130"/>
    </location>
</feature>
<dbReference type="KEGG" id="fsm:CCS41_00820"/>
<dbReference type="PANTHER" id="PTHR36570">
    <property type="entry name" value="DISULFIDE BOND FORMATION PROTEIN B"/>
    <property type="match status" value="1"/>
</dbReference>
<evidence type="ECO:0000256" key="12">
    <source>
        <dbReference type="ARBA" id="ARBA00023186"/>
    </source>
</evidence>
<feature type="topological domain" description="Cytoplasmic" evidence="14">
    <location>
        <begin position="66"/>
        <end position="71"/>
    </location>
</feature>
<evidence type="ECO:0000256" key="9">
    <source>
        <dbReference type="ARBA" id="ARBA00023002"/>
    </source>
</evidence>
<accession>A0A2U8I7W7</accession>
<gene>
    <name evidence="14" type="primary">dsbB</name>
    <name evidence="16" type="ORF">CCS41_00820</name>
</gene>
<dbReference type="RefSeq" id="WP_072550398.1">
    <property type="nucleotide sequence ID" value="NZ_CP021659.1"/>
</dbReference>
<dbReference type="GO" id="GO:0015035">
    <property type="term" value="F:protein-disulfide reductase activity"/>
    <property type="evidence" value="ECO:0007669"/>
    <property type="project" value="UniProtKB-UniRule"/>
</dbReference>
<comment type="similarity">
    <text evidence="2 14">Belongs to the DsbB family.</text>
</comment>
<evidence type="ECO:0000256" key="8">
    <source>
        <dbReference type="ARBA" id="ARBA00022989"/>
    </source>
</evidence>
<keyword evidence="7 14" id="KW-0249">Electron transport</keyword>
<keyword evidence="10 14" id="KW-0472">Membrane</keyword>
<dbReference type="GO" id="GO:0006457">
    <property type="term" value="P:protein folding"/>
    <property type="evidence" value="ECO:0007669"/>
    <property type="project" value="InterPro"/>
</dbReference>
<keyword evidence="11 14" id="KW-1015">Disulfide bond</keyword>
<feature type="transmembrane region" description="Helical" evidence="15">
    <location>
        <begin position="71"/>
        <end position="92"/>
    </location>
</feature>